<keyword evidence="1" id="KW-0489">Methyltransferase</keyword>
<dbReference type="PANTHER" id="PTHR40048:SF1">
    <property type="entry name" value="RHAMNOSYL O-METHYLTRANSFERASE"/>
    <property type="match status" value="1"/>
</dbReference>
<dbReference type="Gene3D" id="3.40.50.150">
    <property type="entry name" value="Vaccinia Virus protein VP39"/>
    <property type="match status" value="1"/>
</dbReference>
<dbReference type="InterPro" id="IPR029063">
    <property type="entry name" value="SAM-dependent_MTases_sf"/>
</dbReference>
<keyword evidence="3" id="KW-0175">Coiled coil</keyword>
<feature type="coiled-coil region" evidence="3">
    <location>
        <begin position="577"/>
        <end position="604"/>
    </location>
</feature>
<evidence type="ECO:0000256" key="3">
    <source>
        <dbReference type="SAM" id="Coils"/>
    </source>
</evidence>
<dbReference type="SUPFAM" id="SSF53335">
    <property type="entry name" value="S-adenosyl-L-methionine-dependent methyltransferases"/>
    <property type="match status" value="1"/>
</dbReference>
<proteinExistence type="predicted"/>
<dbReference type="Proteomes" id="UP001256588">
    <property type="component" value="Unassembled WGS sequence"/>
</dbReference>
<evidence type="ECO:0000256" key="2">
    <source>
        <dbReference type="ARBA" id="ARBA00022679"/>
    </source>
</evidence>
<dbReference type="Pfam" id="PF13578">
    <property type="entry name" value="Methyltransf_24"/>
    <property type="match status" value="1"/>
</dbReference>
<gene>
    <name evidence="4" type="ORF">J2W68_002900</name>
</gene>
<accession>A0ABU1XZX7</accession>
<evidence type="ECO:0000313" key="4">
    <source>
        <dbReference type="EMBL" id="MDR7194158.1"/>
    </source>
</evidence>
<organism evidence="4 5">
    <name type="scientific">Luteimonas terrae</name>
    <dbReference type="NCBI Taxonomy" id="1530191"/>
    <lineage>
        <taxon>Bacteria</taxon>
        <taxon>Pseudomonadati</taxon>
        <taxon>Pseudomonadota</taxon>
        <taxon>Gammaproteobacteria</taxon>
        <taxon>Lysobacterales</taxon>
        <taxon>Lysobacteraceae</taxon>
        <taxon>Luteimonas</taxon>
    </lineage>
</organism>
<dbReference type="EMBL" id="JAVDWO010000013">
    <property type="protein sequence ID" value="MDR7194158.1"/>
    <property type="molecule type" value="Genomic_DNA"/>
</dbReference>
<name>A0ABU1XZX7_9GAMM</name>
<keyword evidence="2" id="KW-0808">Transferase</keyword>
<evidence type="ECO:0000256" key="1">
    <source>
        <dbReference type="ARBA" id="ARBA00022603"/>
    </source>
</evidence>
<reference evidence="4 5" key="1">
    <citation type="submission" date="2023-07" db="EMBL/GenBank/DDBJ databases">
        <title>Sorghum-associated microbial communities from plants grown in Nebraska, USA.</title>
        <authorList>
            <person name="Schachtman D."/>
        </authorList>
    </citation>
    <scope>NUCLEOTIDE SEQUENCE [LARGE SCALE GENOMIC DNA]</scope>
    <source>
        <strain evidence="4 5">4099</strain>
    </source>
</reference>
<comment type="caution">
    <text evidence="4">The sequence shown here is derived from an EMBL/GenBank/DDBJ whole genome shotgun (WGS) entry which is preliminary data.</text>
</comment>
<evidence type="ECO:0000313" key="5">
    <source>
        <dbReference type="Proteomes" id="UP001256588"/>
    </source>
</evidence>
<dbReference type="RefSeq" id="WP_310237022.1">
    <property type="nucleotide sequence ID" value="NZ_JAVDWO010000013.1"/>
</dbReference>
<protein>
    <submittedName>
        <fullName evidence="4">GTP cyclohydrolase II</fullName>
    </submittedName>
</protein>
<keyword evidence="5" id="KW-1185">Reference proteome</keyword>
<sequence length="627" mass="68118">MTEAFKLERHPVTLLRPHLSLPYSWIGHIPFAYLAIDLMRPDLVVELGTHSGNSYLAFCQAVDHLKLPTRCVAVDSWQGDAHAQAYGEGVLETLRAYHDPRYGRFSRLCRKFFDDAVAEFEDGSIDLLHIDGLHTYEAVRHDFETWLPKLSSRAVVLLHDTAVEARGFGVGRFLRELSERYSTFNFLHSNGLGVVLVGGSVPGEMQAFADAFASDASLAEFLAGIAPDPMRDHVAMAPPTYEDVRVYFREIGGDFDDSRQACVSRLLSTGPAALRFPVVKGDRVARIRIDPAERAGIFGIVSCSLLSDDGRILHEIENLEGRVVGLDGDLLPPRAPSWLRWVSLHQDPQVELDIPEFADPDVQSIEITIDFESVVVDQAAEASVEALRSAVDGVLVSARSRVHVGNLLEEMLQETRGIAGASQQAAQAAIAAAEQSNDSHLRGLLEEMLQETRGIAGASQQAAQAAIAAAERSNDNHVRGLLEEMMQEARDVAAASQRASQAAVLAGEQCGGLQLAMDASHDRLSNIEGSLTNAADRLSSIAHDAAVSASGTSAASSAIATLQHAANCAAQFALDARADHLGQIQELSARIESLDARFERLEAIGAAVDRIEATQARPWWKKMHRHD</sequence>
<dbReference type="PANTHER" id="PTHR40048">
    <property type="entry name" value="RHAMNOSYL O-METHYLTRANSFERASE"/>
    <property type="match status" value="1"/>
</dbReference>